<evidence type="ECO:0000313" key="2">
    <source>
        <dbReference type="EMBL" id="MYN08134.1"/>
    </source>
</evidence>
<keyword evidence="1" id="KW-0732">Signal</keyword>
<protein>
    <submittedName>
        <fullName evidence="2">TIGR02285 family protein</fullName>
    </submittedName>
</protein>
<dbReference type="RefSeq" id="WP_161072466.1">
    <property type="nucleotide sequence ID" value="NZ_CP086370.1"/>
</dbReference>
<evidence type="ECO:0000256" key="1">
    <source>
        <dbReference type="SAM" id="SignalP"/>
    </source>
</evidence>
<dbReference type="AlphaFoldDB" id="A0A7X4HC01"/>
<feature type="chain" id="PRO_5031004379" evidence="1">
    <location>
        <begin position="22"/>
        <end position="279"/>
    </location>
</feature>
<dbReference type="Gene3D" id="3.40.190.10">
    <property type="entry name" value="Periplasmic binding protein-like II"/>
    <property type="match status" value="2"/>
</dbReference>
<dbReference type="NCBIfam" id="TIGR02285">
    <property type="entry name" value="TIGR02285 family protein"/>
    <property type="match status" value="1"/>
</dbReference>
<accession>A0A7X4HC01</accession>
<gene>
    <name evidence="2" type="ORF">GTP77_12405</name>
</gene>
<reference evidence="2 3" key="1">
    <citation type="submission" date="2019-12" db="EMBL/GenBank/DDBJ databases">
        <title>Novel species isolated from a subtropical stream in China.</title>
        <authorList>
            <person name="Lu H."/>
        </authorList>
    </citation>
    <scope>NUCLEOTIDE SEQUENCE [LARGE SCALE GENOMIC DNA]</scope>
    <source>
        <strain evidence="2 3">FT127W</strain>
    </source>
</reference>
<dbReference type="EMBL" id="WWCU01000011">
    <property type="protein sequence ID" value="MYN08134.1"/>
    <property type="molecule type" value="Genomic_DNA"/>
</dbReference>
<name>A0A7X4HC01_9BURK</name>
<sequence length="279" mass="31441">MTFRLTALLCAALCAAAPALAADRLNWGWFNAAPYMIAEGPDKGQGIFDQIRVLLKEEMPGYEHKDVQAPFPRIFQEIKNGNPWCFIGGVKNPEREALAYFSAPVAVFLPFKVVVRRDRLAEFAGPAGASISLAELMARDGVRTSYLRGRSFSPQINALLEQQANRQYHSEFNEALQMLLARRLDYLLELPIISTYSARQLGRDGELAAIPIREHGEPTVNRVMCPRTEWGKQVVAKVNAVLHAQRNTARYRAIVERWSDEESVRIIRAIYPTQVLKSE</sequence>
<organism evidence="2 3">
    <name type="scientific">Pseudoduganella aquatica</name>
    <dbReference type="NCBI Taxonomy" id="2660641"/>
    <lineage>
        <taxon>Bacteria</taxon>
        <taxon>Pseudomonadati</taxon>
        <taxon>Pseudomonadota</taxon>
        <taxon>Betaproteobacteria</taxon>
        <taxon>Burkholderiales</taxon>
        <taxon>Oxalobacteraceae</taxon>
        <taxon>Telluria group</taxon>
        <taxon>Pseudoduganella</taxon>
    </lineage>
</organism>
<evidence type="ECO:0000313" key="3">
    <source>
        <dbReference type="Proteomes" id="UP000450676"/>
    </source>
</evidence>
<dbReference type="SUPFAM" id="SSF53850">
    <property type="entry name" value="Periplasmic binding protein-like II"/>
    <property type="match status" value="1"/>
</dbReference>
<keyword evidence="3" id="KW-1185">Reference proteome</keyword>
<dbReference type="Proteomes" id="UP000450676">
    <property type="component" value="Unassembled WGS sequence"/>
</dbReference>
<dbReference type="InterPro" id="IPR011972">
    <property type="entry name" value="CHP02285"/>
</dbReference>
<feature type="signal peptide" evidence="1">
    <location>
        <begin position="1"/>
        <end position="21"/>
    </location>
</feature>
<proteinExistence type="predicted"/>
<comment type="caution">
    <text evidence="2">The sequence shown here is derived from an EMBL/GenBank/DDBJ whole genome shotgun (WGS) entry which is preliminary data.</text>
</comment>